<keyword evidence="4" id="KW-1185">Reference proteome</keyword>
<feature type="region of interest" description="Disordered" evidence="1">
    <location>
        <begin position="126"/>
        <end position="197"/>
    </location>
</feature>
<evidence type="ECO:0000259" key="2">
    <source>
        <dbReference type="Pfam" id="PF01471"/>
    </source>
</evidence>
<protein>
    <recommendedName>
        <fullName evidence="2">Peptidoglycan binding-like domain-containing protein</fullName>
    </recommendedName>
</protein>
<gene>
    <name evidence="3" type="ORF">VM95_19715</name>
</gene>
<organism evidence="3 4">
    <name type="scientific">Streptomyces rubellomurinus (strain ATCC 31215)</name>
    <dbReference type="NCBI Taxonomy" id="359131"/>
    <lineage>
        <taxon>Bacteria</taxon>
        <taxon>Bacillati</taxon>
        <taxon>Actinomycetota</taxon>
        <taxon>Actinomycetes</taxon>
        <taxon>Kitasatosporales</taxon>
        <taxon>Streptomycetaceae</taxon>
        <taxon>Streptomyces</taxon>
    </lineage>
</organism>
<name>A0A0F2TG17_STRR3</name>
<dbReference type="NCBIfam" id="NF038080">
    <property type="entry name" value="PG_bind_siph"/>
    <property type="match status" value="2"/>
</dbReference>
<evidence type="ECO:0000313" key="3">
    <source>
        <dbReference type="EMBL" id="KJS60652.1"/>
    </source>
</evidence>
<dbReference type="Proteomes" id="UP000033699">
    <property type="component" value="Unassembled WGS sequence"/>
</dbReference>
<proteinExistence type="predicted"/>
<dbReference type="InterPro" id="IPR036366">
    <property type="entry name" value="PGBDSf"/>
</dbReference>
<dbReference type="EMBL" id="JZKH01000039">
    <property type="protein sequence ID" value="KJS60652.1"/>
    <property type="molecule type" value="Genomic_DNA"/>
</dbReference>
<sequence>MCQEAPVRDEFVALLTSEEGYHEGRDSGGSWNNVQKFSPAVPGLEWSQGQAWCATFTAWGATQTEGMAERWPLTASCATAVDWWQQQGRWTEYPVLGGPFYLGSHGQDHVGVVVAYDQDTIWTIEGNTNSGGSPQGDGVYARQRPRQGPGSPYGYGVPDYPEGTVSADPALGGVPSARVGTPSASVEPAPAPAPDPTPARYQTTINGLAYGYGAQGPQVTAVGEALVSHGFGSYYQVGPGPDWTDADTGNYADYQRSLGYGGADADGVPGEASLRELIGYLPGGAPAFPGRECFGPGQNNDYVRQLGEQLVAKGYGGAYRIGPGPQWSEADRRAVQAFQQAQGWTGADADGYPGPETWRRLFA</sequence>
<feature type="domain" description="Peptidoglycan binding-like" evidence="2">
    <location>
        <begin position="301"/>
        <end position="361"/>
    </location>
</feature>
<dbReference type="InterPro" id="IPR002477">
    <property type="entry name" value="Peptidoglycan-bd-like"/>
</dbReference>
<accession>A0A0F2TG17</accession>
<evidence type="ECO:0000313" key="4">
    <source>
        <dbReference type="Proteomes" id="UP000033699"/>
    </source>
</evidence>
<dbReference type="SUPFAM" id="SSF47090">
    <property type="entry name" value="PGBD-like"/>
    <property type="match status" value="1"/>
</dbReference>
<dbReference type="InterPro" id="IPR047763">
    <property type="entry name" value="PG_bind_dom_phiBT1-type"/>
</dbReference>
<reference evidence="3 4" key="1">
    <citation type="submission" date="2015-02" db="EMBL/GenBank/DDBJ databases">
        <authorList>
            <person name="Ju K.-S."/>
            <person name="Doroghazi J.R."/>
            <person name="Metcalf W."/>
        </authorList>
    </citation>
    <scope>NUCLEOTIDE SEQUENCE [LARGE SCALE GENOMIC DNA]</scope>
    <source>
        <strain evidence="3 4">ATCC 31215</strain>
    </source>
</reference>
<dbReference type="AlphaFoldDB" id="A0A0F2TG17"/>
<dbReference type="PATRIC" id="fig|359131.3.peg.4603"/>
<evidence type="ECO:0000256" key="1">
    <source>
        <dbReference type="SAM" id="MobiDB-lite"/>
    </source>
</evidence>
<comment type="caution">
    <text evidence="3">The sequence shown here is derived from an EMBL/GenBank/DDBJ whole genome shotgun (WGS) entry which is preliminary data.</text>
</comment>
<dbReference type="Pfam" id="PF01471">
    <property type="entry name" value="PG_binding_1"/>
    <property type="match status" value="1"/>
</dbReference>
<dbReference type="OrthoDB" id="3476732at2"/>
<dbReference type="InterPro" id="IPR036365">
    <property type="entry name" value="PGBD-like_sf"/>
</dbReference>
<dbReference type="Gene3D" id="1.10.101.10">
    <property type="entry name" value="PGBD-like superfamily/PGBD"/>
    <property type="match status" value="1"/>
</dbReference>